<evidence type="ECO:0000313" key="3">
    <source>
        <dbReference type="Proteomes" id="UP000234585"/>
    </source>
</evidence>
<dbReference type="GeneID" id="36526359"/>
<proteinExistence type="predicted"/>
<protein>
    <submittedName>
        <fullName evidence="2">Uncharacterized protein</fullName>
    </submittedName>
</protein>
<dbReference type="EMBL" id="KZ559152">
    <property type="protein sequence ID" value="PLB36332.1"/>
    <property type="molecule type" value="Genomic_DNA"/>
</dbReference>
<reference evidence="2 3" key="1">
    <citation type="submission" date="2017-12" db="EMBL/GenBank/DDBJ databases">
        <authorList>
            <consortium name="DOE Joint Genome Institute"/>
            <person name="Haridas S."/>
            <person name="Kjaerbolling I."/>
            <person name="Vesth T.C."/>
            <person name="Frisvad J.C."/>
            <person name="Nybo J.L."/>
            <person name="Theobald S."/>
            <person name="Kuo A."/>
            <person name="Bowyer P."/>
            <person name="Matsuda Y."/>
            <person name="Mondo S."/>
            <person name="Lyhne E.K."/>
            <person name="Kogle M.E."/>
            <person name="Clum A."/>
            <person name="Lipzen A."/>
            <person name="Salamov A."/>
            <person name="Ngan C.Y."/>
            <person name="Daum C."/>
            <person name="Chiniquy J."/>
            <person name="Barry K."/>
            <person name="LaButti K."/>
            <person name="Simmons B.A."/>
            <person name="Magnuson J.K."/>
            <person name="Mortensen U.H."/>
            <person name="Larsen T.O."/>
            <person name="Grigoriev I.V."/>
            <person name="Baker S.E."/>
            <person name="Andersen M.R."/>
            <person name="Nordberg H.P."/>
            <person name="Cantor M.N."/>
            <person name="Hua S.X."/>
        </authorList>
    </citation>
    <scope>NUCLEOTIDE SEQUENCE [LARGE SCALE GENOMIC DNA]</scope>
    <source>
        <strain evidence="2 3">CBS 102.13</strain>
    </source>
</reference>
<evidence type="ECO:0000256" key="1">
    <source>
        <dbReference type="SAM" id="MobiDB-lite"/>
    </source>
</evidence>
<dbReference type="OrthoDB" id="5398396at2759"/>
<feature type="compositionally biased region" description="Low complexity" evidence="1">
    <location>
        <begin position="53"/>
        <end position="65"/>
    </location>
</feature>
<dbReference type="STRING" id="41067.A0A2I2F6S3"/>
<organism evidence="2 3">
    <name type="scientific">Aspergillus candidus</name>
    <dbReference type="NCBI Taxonomy" id="41067"/>
    <lineage>
        <taxon>Eukaryota</taxon>
        <taxon>Fungi</taxon>
        <taxon>Dikarya</taxon>
        <taxon>Ascomycota</taxon>
        <taxon>Pezizomycotina</taxon>
        <taxon>Eurotiomycetes</taxon>
        <taxon>Eurotiomycetidae</taxon>
        <taxon>Eurotiales</taxon>
        <taxon>Aspergillaceae</taxon>
        <taxon>Aspergillus</taxon>
        <taxon>Aspergillus subgen. Circumdati</taxon>
    </lineage>
</organism>
<dbReference type="AlphaFoldDB" id="A0A2I2F6S3"/>
<feature type="region of interest" description="Disordered" evidence="1">
    <location>
        <begin position="1"/>
        <end position="67"/>
    </location>
</feature>
<dbReference type="Proteomes" id="UP000234585">
    <property type="component" value="Unassembled WGS sequence"/>
</dbReference>
<gene>
    <name evidence="2" type="ORF">BDW47DRAFT_51114</name>
</gene>
<evidence type="ECO:0000313" key="2">
    <source>
        <dbReference type="EMBL" id="PLB36332.1"/>
    </source>
</evidence>
<accession>A0A2I2F6S3</accession>
<dbReference type="RefSeq" id="XP_024670344.1">
    <property type="nucleotide sequence ID" value="XM_024819199.1"/>
</dbReference>
<name>A0A2I2F6S3_ASPCN</name>
<keyword evidence="3" id="KW-1185">Reference proteome</keyword>
<feature type="compositionally biased region" description="Gly residues" evidence="1">
    <location>
        <begin position="41"/>
        <end position="52"/>
    </location>
</feature>
<sequence>MGWFDGKSSSSGYYVRRRSPSRRSTYSTHHARHSAPSIFSLGGGSTRGGGGRSSPSVFSSYSSSSRRARPRSGFVHRVVRYIKRLLRDIYDYARRHPFKVLIMVVIPLLTSGVLQKLLGMIGIRIPKSLGGLAGSGGLGGHGGHGGHGSRGGENTMADNLKGLMSVAKMFI</sequence>